<keyword evidence="3" id="KW-0676">Redox-active center</keyword>
<dbReference type="Proteomes" id="UP000245119">
    <property type="component" value="Linkage Group LG1"/>
</dbReference>
<evidence type="ECO:0000256" key="3">
    <source>
        <dbReference type="ARBA" id="ARBA00023284"/>
    </source>
</evidence>
<dbReference type="CDD" id="cd02970">
    <property type="entry name" value="PRX_like2"/>
    <property type="match status" value="1"/>
</dbReference>
<dbReference type="AlphaFoldDB" id="A0A2T7PYM4"/>
<evidence type="ECO:0000256" key="1">
    <source>
        <dbReference type="ARBA" id="ARBA00004496"/>
    </source>
</evidence>
<dbReference type="PANTHER" id="PTHR28630:SF31">
    <property type="entry name" value="PEROXIREDOXIN-LIKE 2A"/>
    <property type="match status" value="1"/>
</dbReference>
<evidence type="ECO:0000256" key="7">
    <source>
        <dbReference type="ARBA" id="ARBA00032129"/>
    </source>
</evidence>
<dbReference type="InterPro" id="IPR032801">
    <property type="entry name" value="PXL2A/B/C"/>
</dbReference>
<reference evidence="8 9" key="1">
    <citation type="submission" date="2018-04" db="EMBL/GenBank/DDBJ databases">
        <title>The genome of golden apple snail Pomacea canaliculata provides insight into stress tolerance and invasive adaptation.</title>
        <authorList>
            <person name="Liu C."/>
            <person name="Liu B."/>
            <person name="Ren Y."/>
            <person name="Zhang Y."/>
            <person name="Wang H."/>
            <person name="Li S."/>
            <person name="Jiang F."/>
            <person name="Yin L."/>
            <person name="Zhang G."/>
            <person name="Qian W."/>
            <person name="Fan W."/>
        </authorList>
    </citation>
    <scope>NUCLEOTIDE SEQUENCE [LARGE SCALE GENOMIC DNA]</scope>
    <source>
        <strain evidence="8">SZHN2017</strain>
        <tissue evidence="8">Muscle</tissue>
    </source>
</reference>
<keyword evidence="2" id="KW-0963">Cytoplasm</keyword>
<proteinExistence type="inferred from homology"/>
<keyword evidence="9" id="KW-1185">Reference proteome</keyword>
<sequence>MKTCSWFLGVAGLTASFAVLCNLPVNPFILQPEPATLAYLADITLQTLDLMPRKFKAKELWEASGAVIMVVRRPGCLLCREEALELSKLKAELTLRHVPLYAVVHESLGVEQFSPFFKGDGIFLDAEKHFYGPVERRMFLSGLLRATVWKNIIRSWKRGVNGNLEGEGRILGGMFVVGPADQGILYEHREKEFGDMASISDIAAAVRKIK</sequence>
<dbReference type="STRING" id="400727.A0A2T7PYM4"/>
<gene>
    <name evidence="8" type="ORF">C0Q70_01139</name>
</gene>
<evidence type="ECO:0000256" key="5">
    <source>
        <dbReference type="ARBA" id="ARBA00023849"/>
    </source>
</evidence>
<evidence type="ECO:0000313" key="8">
    <source>
        <dbReference type="EMBL" id="PVD38523.1"/>
    </source>
</evidence>
<dbReference type="OrthoDB" id="40334at2759"/>
<dbReference type="GO" id="GO:0016209">
    <property type="term" value="F:antioxidant activity"/>
    <property type="evidence" value="ECO:0007669"/>
    <property type="project" value="TreeGrafter"/>
</dbReference>
<comment type="subcellular location">
    <subcellularLocation>
        <location evidence="1">Cytoplasm</location>
    </subcellularLocation>
</comment>
<dbReference type="PANTHER" id="PTHR28630">
    <property type="match status" value="1"/>
</dbReference>
<dbReference type="OMA" id="SMGMWSL"/>
<organism evidence="8 9">
    <name type="scientific">Pomacea canaliculata</name>
    <name type="common">Golden apple snail</name>
    <dbReference type="NCBI Taxonomy" id="400727"/>
    <lineage>
        <taxon>Eukaryota</taxon>
        <taxon>Metazoa</taxon>
        <taxon>Spiralia</taxon>
        <taxon>Lophotrochozoa</taxon>
        <taxon>Mollusca</taxon>
        <taxon>Gastropoda</taxon>
        <taxon>Caenogastropoda</taxon>
        <taxon>Architaenioglossa</taxon>
        <taxon>Ampullarioidea</taxon>
        <taxon>Ampullariidae</taxon>
        <taxon>Pomacea</taxon>
    </lineage>
</organism>
<comment type="caution">
    <text evidence="8">The sequence shown here is derived from an EMBL/GenBank/DDBJ whole genome shotgun (WGS) entry which is preliminary data.</text>
</comment>
<dbReference type="Pfam" id="PF13911">
    <property type="entry name" value="AhpC-TSA_2"/>
    <property type="match status" value="1"/>
</dbReference>
<dbReference type="GO" id="GO:0005737">
    <property type="term" value="C:cytoplasm"/>
    <property type="evidence" value="ECO:0007669"/>
    <property type="project" value="UniProtKB-SubCell"/>
</dbReference>
<comment type="similarity">
    <text evidence="4">Belongs to the peroxiredoxin-like PRXL2 family. PRXL2A subfamily.</text>
</comment>
<evidence type="ECO:0000256" key="6">
    <source>
        <dbReference type="ARBA" id="ARBA00032058"/>
    </source>
</evidence>
<evidence type="ECO:0000313" key="9">
    <source>
        <dbReference type="Proteomes" id="UP000245119"/>
    </source>
</evidence>
<accession>A0A2T7PYM4</accession>
<name>A0A2T7PYM4_POMCA</name>
<evidence type="ECO:0000256" key="2">
    <source>
        <dbReference type="ARBA" id="ARBA00022490"/>
    </source>
</evidence>
<evidence type="ECO:0000256" key="4">
    <source>
        <dbReference type="ARBA" id="ARBA00023787"/>
    </source>
</evidence>
<protein>
    <recommendedName>
        <fullName evidence="5">Peroxiredoxin-like 2A</fullName>
    </recommendedName>
    <alternativeName>
        <fullName evidence="7">Peroxiredoxin-like 2 activated in M-CSF stimulated monocytes</fullName>
    </alternativeName>
    <alternativeName>
        <fullName evidence="6">Redox-regulatory protein FAM213A</fullName>
    </alternativeName>
</protein>
<dbReference type="EMBL" id="PZQS01000001">
    <property type="protein sequence ID" value="PVD38523.1"/>
    <property type="molecule type" value="Genomic_DNA"/>
</dbReference>